<protein>
    <submittedName>
        <fullName evidence="1">Uncharacterized protein</fullName>
    </submittedName>
</protein>
<evidence type="ECO:0000313" key="2">
    <source>
        <dbReference type="Proteomes" id="UP000292459"/>
    </source>
</evidence>
<gene>
    <name evidence="1" type="ORF">DYY88_15965</name>
</gene>
<dbReference type="RefSeq" id="WP_052288340.1">
    <property type="nucleotide sequence ID" value="NZ_QVFV01000004.1"/>
</dbReference>
<proteinExistence type="predicted"/>
<reference evidence="1 2" key="1">
    <citation type="submission" date="2018-11" db="EMBL/GenBank/DDBJ databases">
        <title>Whole genome sequencing of an environmental sample.</title>
        <authorList>
            <person name="Sarangi A.N."/>
            <person name="Singh D."/>
            <person name="Tripathy S."/>
        </authorList>
    </citation>
    <scope>NUCLEOTIDE SEQUENCE [LARGE SCALE GENOMIC DNA]</scope>
    <source>
        <strain evidence="1 2">Lakshadweep</strain>
    </source>
</reference>
<dbReference type="OrthoDB" id="508532at2"/>
<keyword evidence="2" id="KW-1185">Reference proteome</keyword>
<dbReference type="Proteomes" id="UP000292459">
    <property type="component" value="Unassembled WGS sequence"/>
</dbReference>
<dbReference type="AlphaFoldDB" id="A0A4Q7E3A8"/>
<dbReference type="EMBL" id="QVFV01000004">
    <property type="protein sequence ID" value="RZM77146.1"/>
    <property type="molecule type" value="Genomic_DNA"/>
</dbReference>
<comment type="caution">
    <text evidence="1">The sequence shown here is derived from an EMBL/GenBank/DDBJ whole genome shotgun (WGS) entry which is preliminary data.</text>
</comment>
<organism evidence="1 2">
    <name type="scientific">Leptolyngbya iicbica LK</name>
    <dbReference type="NCBI Taxonomy" id="2294035"/>
    <lineage>
        <taxon>Bacteria</taxon>
        <taxon>Bacillati</taxon>
        <taxon>Cyanobacteriota</taxon>
        <taxon>Cyanophyceae</taxon>
        <taxon>Leptolyngbyales</taxon>
        <taxon>Leptolyngbyaceae</taxon>
        <taxon>Leptolyngbya group</taxon>
        <taxon>Leptolyngbya</taxon>
        <taxon>Leptolyngbya iicbica</taxon>
    </lineage>
</organism>
<sequence length="237" mass="25542">MAPKSTSLDLPAFITAATATAKATQRDHLPDATPTASVSYAVKQSASAEQAALPLLPRAQRPSFSSHRNDANAALALDLLADVQGAIVGWHQALRDILLEIQALYMSGPIVDGWLESTNRQTNQTALDEHAAILRHGDPEQVAAYVEKLAQQAQADATTQGTQYRLCTLDAEGQMQCEDCPPDQLGVISQAIARNQKLRQLVSQKQYLEAKLKRAAEALEVTRKALDIRHDPGSAAS</sequence>
<accession>A0A4Q7E3A8</accession>
<name>A0A4Q7E3A8_9CYAN</name>
<evidence type="ECO:0000313" key="1">
    <source>
        <dbReference type="EMBL" id="RZM77146.1"/>
    </source>
</evidence>